<keyword evidence="11" id="KW-1185">Reference proteome</keyword>
<dbReference type="PROSITE" id="PS50850">
    <property type="entry name" value="MFS"/>
    <property type="match status" value="1"/>
</dbReference>
<dbReference type="Proteomes" id="UP000663722">
    <property type="component" value="Chromosome"/>
</dbReference>
<dbReference type="GO" id="GO:0022857">
    <property type="term" value="F:transmembrane transporter activity"/>
    <property type="evidence" value="ECO:0007669"/>
    <property type="project" value="InterPro"/>
</dbReference>
<feature type="transmembrane region" description="Helical" evidence="8">
    <location>
        <begin position="406"/>
        <end position="426"/>
    </location>
</feature>
<feature type="transmembrane region" description="Helical" evidence="8">
    <location>
        <begin position="446"/>
        <end position="467"/>
    </location>
</feature>
<feature type="transmembrane region" description="Helical" evidence="8">
    <location>
        <begin position="52"/>
        <end position="72"/>
    </location>
</feature>
<protein>
    <submittedName>
        <fullName evidence="10">Drug resistance MFS transporter</fullName>
    </submittedName>
</protein>
<dbReference type="PANTHER" id="PTHR42718:SF9">
    <property type="entry name" value="MAJOR FACILITATOR SUPERFAMILY MULTIDRUG TRANSPORTER MFSC"/>
    <property type="match status" value="1"/>
</dbReference>
<keyword evidence="6 8" id="KW-1133">Transmembrane helix</keyword>
<sequence length="495" mass="53554">MKQQFEITENKWLIFSLVAVGVFMSTLDGSIVNIALPSIMHDLVIPLATIEWIPMIYLLTVSSLLLSFGRLSDIRGRRWVYSRGLIVFSLGSLFCGMARNAIWLIAARSFQGVGAAMIMACTPALVIESFPVSERGKAMGMVGAVVASGLTVGPALGGMIIHFFSWQFIFYINIPIGIATALVVTRILKGGNADVSRHESFDWGGAVLLTLSLASFLVAITHGYSWGYISLPIISLLGISVVSVIWLIRIETRILHPILKPSLLEIRLFTLPIIAAVFLFASLFVMTFLMPFYLMHPCGFSVSQAGYIMVTPFAFLFVVSPVSGIISDRIGTRMLCTLGMGILALAFFSLAQLSPSFTAFPIVWRLALVGVGTAIFISPNSAIAMSAVPAAYKGVAAGTVATARNLGMAMGVALAGTIFNSTFYTLSGGLSLKVYRPELEPIFMEAFRYAMAAGGIVAITGMIVAFLRGPERIEKVGSEKVRSEEVRSEKREIRN</sequence>
<evidence type="ECO:0000256" key="3">
    <source>
        <dbReference type="ARBA" id="ARBA00022448"/>
    </source>
</evidence>
<dbReference type="GO" id="GO:0005886">
    <property type="term" value="C:plasma membrane"/>
    <property type="evidence" value="ECO:0007669"/>
    <property type="project" value="UniProtKB-SubCell"/>
</dbReference>
<keyword evidence="7 8" id="KW-0472">Membrane</keyword>
<accession>A0A975GTZ8</accession>
<dbReference type="RefSeq" id="WP_207679929.1">
    <property type="nucleotide sequence ID" value="NZ_CP061800.1"/>
</dbReference>
<dbReference type="EMBL" id="CP061800">
    <property type="protein sequence ID" value="QTA92653.1"/>
    <property type="molecule type" value="Genomic_DNA"/>
</dbReference>
<comment type="similarity">
    <text evidence="2">Belongs to the major facilitator superfamily. EmrB family.</text>
</comment>
<dbReference type="InterPro" id="IPR036259">
    <property type="entry name" value="MFS_trans_sf"/>
</dbReference>
<evidence type="ECO:0000256" key="4">
    <source>
        <dbReference type="ARBA" id="ARBA00022475"/>
    </source>
</evidence>
<feature type="transmembrane region" description="Helical" evidence="8">
    <location>
        <begin position="84"/>
        <end position="106"/>
    </location>
</feature>
<name>A0A975GTZ8_9BACT</name>
<dbReference type="InterPro" id="IPR020846">
    <property type="entry name" value="MFS_dom"/>
</dbReference>
<proteinExistence type="inferred from homology"/>
<evidence type="ECO:0000256" key="8">
    <source>
        <dbReference type="SAM" id="Phobius"/>
    </source>
</evidence>
<dbReference type="AlphaFoldDB" id="A0A975GTZ8"/>
<reference evidence="10" key="1">
    <citation type="journal article" date="2021" name="Microb. Physiol.">
        <title>Proteogenomic Insights into the Physiology of Marine, Sulfate-Reducing, Filamentous Desulfonema limicola and Desulfonema magnum.</title>
        <authorList>
            <person name="Schnaars V."/>
            <person name="Wohlbrand L."/>
            <person name="Scheve S."/>
            <person name="Hinrichs C."/>
            <person name="Reinhardt R."/>
            <person name="Rabus R."/>
        </authorList>
    </citation>
    <scope>NUCLEOTIDE SEQUENCE</scope>
    <source>
        <strain evidence="10">4be13</strain>
    </source>
</reference>
<dbReference type="PRINTS" id="PR01036">
    <property type="entry name" value="TCRTETB"/>
</dbReference>
<feature type="transmembrane region" description="Helical" evidence="8">
    <location>
        <begin position="168"/>
        <end position="188"/>
    </location>
</feature>
<feature type="transmembrane region" description="Helical" evidence="8">
    <location>
        <begin position="226"/>
        <end position="248"/>
    </location>
</feature>
<dbReference type="Gene3D" id="1.20.1720.10">
    <property type="entry name" value="Multidrug resistance protein D"/>
    <property type="match status" value="1"/>
</dbReference>
<feature type="transmembrane region" description="Helical" evidence="8">
    <location>
        <begin position="200"/>
        <end position="220"/>
    </location>
</feature>
<dbReference type="Pfam" id="PF07690">
    <property type="entry name" value="MFS_1"/>
    <property type="match status" value="2"/>
</dbReference>
<keyword evidence="4" id="KW-1003">Cell membrane</keyword>
<dbReference type="KEGG" id="dmm:dnm_087400"/>
<evidence type="ECO:0000256" key="5">
    <source>
        <dbReference type="ARBA" id="ARBA00022692"/>
    </source>
</evidence>
<dbReference type="InterPro" id="IPR011701">
    <property type="entry name" value="MFS"/>
</dbReference>
<feature type="transmembrane region" description="Helical" evidence="8">
    <location>
        <begin position="306"/>
        <end position="327"/>
    </location>
</feature>
<gene>
    <name evidence="10" type="ORF">dnm_087400</name>
</gene>
<organism evidence="10 11">
    <name type="scientific">Desulfonema magnum</name>
    <dbReference type="NCBI Taxonomy" id="45655"/>
    <lineage>
        <taxon>Bacteria</taxon>
        <taxon>Pseudomonadati</taxon>
        <taxon>Thermodesulfobacteriota</taxon>
        <taxon>Desulfobacteria</taxon>
        <taxon>Desulfobacterales</taxon>
        <taxon>Desulfococcaceae</taxon>
        <taxon>Desulfonema</taxon>
    </lineage>
</organism>
<dbReference type="InterPro" id="IPR004638">
    <property type="entry name" value="EmrB-like"/>
</dbReference>
<keyword evidence="5 8" id="KW-0812">Transmembrane</keyword>
<keyword evidence="3" id="KW-0813">Transport</keyword>
<evidence type="ECO:0000256" key="1">
    <source>
        <dbReference type="ARBA" id="ARBA00004651"/>
    </source>
</evidence>
<feature type="transmembrane region" description="Helical" evidence="8">
    <location>
        <begin position="112"/>
        <end position="130"/>
    </location>
</feature>
<dbReference type="SUPFAM" id="SSF103473">
    <property type="entry name" value="MFS general substrate transporter"/>
    <property type="match status" value="1"/>
</dbReference>
<feature type="transmembrane region" description="Helical" evidence="8">
    <location>
        <begin position="363"/>
        <end position="385"/>
    </location>
</feature>
<dbReference type="Gene3D" id="1.20.1250.20">
    <property type="entry name" value="MFS general substrate transporter like domains"/>
    <property type="match status" value="1"/>
</dbReference>
<evidence type="ECO:0000256" key="7">
    <source>
        <dbReference type="ARBA" id="ARBA00023136"/>
    </source>
</evidence>
<feature type="domain" description="Major facilitator superfamily (MFS) profile" evidence="9">
    <location>
        <begin position="14"/>
        <end position="473"/>
    </location>
</feature>
<evidence type="ECO:0000313" key="11">
    <source>
        <dbReference type="Proteomes" id="UP000663722"/>
    </source>
</evidence>
<feature type="transmembrane region" description="Helical" evidence="8">
    <location>
        <begin position="142"/>
        <end position="162"/>
    </location>
</feature>
<feature type="transmembrane region" description="Helical" evidence="8">
    <location>
        <begin position="334"/>
        <end position="351"/>
    </location>
</feature>
<feature type="transmembrane region" description="Helical" evidence="8">
    <location>
        <begin position="12"/>
        <end position="32"/>
    </location>
</feature>
<evidence type="ECO:0000259" key="9">
    <source>
        <dbReference type="PROSITE" id="PS50850"/>
    </source>
</evidence>
<dbReference type="PANTHER" id="PTHR42718">
    <property type="entry name" value="MAJOR FACILITATOR SUPERFAMILY MULTIDRUG TRANSPORTER MFSC"/>
    <property type="match status" value="1"/>
</dbReference>
<comment type="subcellular location">
    <subcellularLocation>
        <location evidence="1">Cell membrane</location>
        <topology evidence="1">Multi-pass membrane protein</topology>
    </subcellularLocation>
</comment>
<evidence type="ECO:0000313" key="10">
    <source>
        <dbReference type="EMBL" id="QTA92653.1"/>
    </source>
</evidence>
<evidence type="ECO:0000256" key="2">
    <source>
        <dbReference type="ARBA" id="ARBA00008537"/>
    </source>
</evidence>
<feature type="transmembrane region" description="Helical" evidence="8">
    <location>
        <begin position="269"/>
        <end position="294"/>
    </location>
</feature>
<dbReference type="NCBIfam" id="TIGR00711">
    <property type="entry name" value="efflux_EmrB"/>
    <property type="match status" value="1"/>
</dbReference>
<evidence type="ECO:0000256" key="6">
    <source>
        <dbReference type="ARBA" id="ARBA00022989"/>
    </source>
</evidence>
<dbReference type="CDD" id="cd17321">
    <property type="entry name" value="MFS_MMR_MDR_like"/>
    <property type="match status" value="1"/>
</dbReference>